<dbReference type="InterPro" id="IPR043129">
    <property type="entry name" value="ATPase_NBD"/>
</dbReference>
<dbReference type="NCBIfam" id="TIGR01315">
    <property type="entry name" value="5C_CHO_kinase"/>
    <property type="match status" value="1"/>
</dbReference>
<dbReference type="GO" id="GO:0019321">
    <property type="term" value="P:pentose metabolic process"/>
    <property type="evidence" value="ECO:0007669"/>
    <property type="project" value="TreeGrafter"/>
</dbReference>
<feature type="domain" description="Carbohydrate kinase FGGY C-terminal" evidence="5">
    <location>
        <begin position="323"/>
        <end position="534"/>
    </location>
</feature>
<dbReference type="Pfam" id="PF02782">
    <property type="entry name" value="FGGY_C"/>
    <property type="match status" value="1"/>
</dbReference>
<dbReference type="InterPro" id="IPR018484">
    <property type="entry name" value="FGGY_N"/>
</dbReference>
<dbReference type="InterPro" id="IPR006003">
    <property type="entry name" value="FGGY_RbtK-like"/>
</dbReference>
<dbReference type="Gene3D" id="1.20.58.2240">
    <property type="match status" value="1"/>
</dbReference>
<keyword evidence="7" id="KW-1185">Reference proteome</keyword>
<dbReference type="Proteomes" id="UP000324022">
    <property type="component" value="Unassembled WGS sequence"/>
</dbReference>
<keyword evidence="2" id="KW-0808">Transferase</keyword>
<dbReference type="GO" id="GO:0005737">
    <property type="term" value="C:cytoplasm"/>
    <property type="evidence" value="ECO:0007669"/>
    <property type="project" value="TreeGrafter"/>
</dbReference>
<evidence type="ECO:0000259" key="5">
    <source>
        <dbReference type="Pfam" id="PF02782"/>
    </source>
</evidence>
<evidence type="ECO:0000259" key="4">
    <source>
        <dbReference type="Pfam" id="PF00370"/>
    </source>
</evidence>
<dbReference type="GO" id="GO:0019150">
    <property type="term" value="F:D-ribulokinase activity"/>
    <property type="evidence" value="ECO:0007669"/>
    <property type="project" value="TreeGrafter"/>
</dbReference>
<dbReference type="Gene3D" id="3.30.420.40">
    <property type="match status" value="1"/>
</dbReference>
<accession>A0A5C3DYA1</accession>
<dbReference type="AlphaFoldDB" id="A0A5C3DYA1"/>
<evidence type="ECO:0000256" key="2">
    <source>
        <dbReference type="ARBA" id="ARBA00022679"/>
    </source>
</evidence>
<dbReference type="Pfam" id="PF00370">
    <property type="entry name" value="FGGY_N"/>
    <property type="match status" value="1"/>
</dbReference>
<gene>
    <name evidence="6" type="ORF">UTRI_02061</name>
</gene>
<protein>
    <submittedName>
        <fullName evidence="6">Related to ribitol kinase</fullName>
    </submittedName>
</protein>
<dbReference type="CDD" id="cd07782">
    <property type="entry name" value="ASKHA_NBD_FGGY_D-RBK"/>
    <property type="match status" value="1"/>
</dbReference>
<dbReference type="SUPFAM" id="SSF53067">
    <property type="entry name" value="Actin-like ATPase domain"/>
    <property type="match status" value="2"/>
</dbReference>
<evidence type="ECO:0000256" key="3">
    <source>
        <dbReference type="ARBA" id="ARBA00022777"/>
    </source>
</evidence>
<dbReference type="OrthoDB" id="203824at2759"/>
<dbReference type="InterPro" id="IPR018485">
    <property type="entry name" value="FGGY_C"/>
</dbReference>
<dbReference type="PANTHER" id="PTHR43435:SF4">
    <property type="entry name" value="FGGY CARBOHYDRATE KINASE DOMAIN-CONTAINING PROTEIN"/>
    <property type="match status" value="1"/>
</dbReference>
<name>A0A5C3DYA1_9BASI</name>
<proteinExistence type="inferred from homology"/>
<feature type="domain" description="Carbohydrate kinase FGGY N-terminal" evidence="4">
    <location>
        <begin position="18"/>
        <end position="109"/>
    </location>
</feature>
<sequence length="626" mass="67823">MVTISRPAKMTTEGSKFYYIGVDVGTGSARAALVDDDGNILAESTHATQTYRLDSDARIFEQSTSDIWSQIKLAINQVVAASKVDPAHIKGLGFDATCSLAVTDFNGNPIAVTPQPSSTHAEWGPGERNVILWADHRAEEEAALINSTGSKVLNYVGKTMSLEMEIPKILWLKKHMPSELFKQCMFFDLPDYLTYKATGSLARSNCSLVCKCSYIPPGVDGSELGWQPEFFDQIGLSELVKDDFKQLGGVPGRNGIVLTAGQPVGDGLTAQVAAELGLLPGTAVGSALIDAYAGWVGTVAAPATNPVSEANNRPSLISSQNRLAAIAGTSTCYCVQSPDGILVDGVWGPYKHAVFPGLWMNEGGQSSTGQLIDFIIDTHPAAPTLRTIASETNRSPFTVLHDKIDSLAEASSLDHASYLTKDLFIYPDFHGNRSPLADSQMRGMITGLKLDRSVADLALKYYATLEAIALQTRHIVEEMNAKGHKIDSIYMSGGHVKNPVFMQLIADVCDMPVQLPFSSSASVVAGSAILGRFAADVQNPQASNASGQHAPKEATIIKDQKIAEESSFKYKDHLWDLMVRMTKPGTLVFPQKDEKLSKMLDVKYKIFRESIVIQRKWKSMVAEVTN</sequence>
<evidence type="ECO:0000313" key="6">
    <source>
        <dbReference type="EMBL" id="SPO23383.1"/>
    </source>
</evidence>
<keyword evidence="3 6" id="KW-0418">Kinase</keyword>
<organism evidence="6 7">
    <name type="scientific">Ustilago trichophora</name>
    <dbReference type="NCBI Taxonomy" id="86804"/>
    <lineage>
        <taxon>Eukaryota</taxon>
        <taxon>Fungi</taxon>
        <taxon>Dikarya</taxon>
        <taxon>Basidiomycota</taxon>
        <taxon>Ustilaginomycotina</taxon>
        <taxon>Ustilaginomycetes</taxon>
        <taxon>Ustilaginales</taxon>
        <taxon>Ustilaginaceae</taxon>
        <taxon>Ustilago</taxon>
    </lineage>
</organism>
<dbReference type="EMBL" id="OOIN01000005">
    <property type="protein sequence ID" value="SPO23383.1"/>
    <property type="molecule type" value="Genomic_DNA"/>
</dbReference>
<evidence type="ECO:0000313" key="7">
    <source>
        <dbReference type="Proteomes" id="UP000324022"/>
    </source>
</evidence>
<reference evidence="6 7" key="1">
    <citation type="submission" date="2018-03" db="EMBL/GenBank/DDBJ databases">
        <authorList>
            <person name="Guldener U."/>
        </authorList>
    </citation>
    <scope>NUCLEOTIDE SEQUENCE [LARGE SCALE GENOMIC DNA]</scope>
    <source>
        <strain evidence="6 7">NBRC100155</strain>
    </source>
</reference>
<dbReference type="PANTHER" id="PTHR43435">
    <property type="entry name" value="RIBULOKINASE"/>
    <property type="match status" value="1"/>
</dbReference>
<evidence type="ECO:0000256" key="1">
    <source>
        <dbReference type="ARBA" id="ARBA00009156"/>
    </source>
</evidence>
<comment type="similarity">
    <text evidence="1">Belongs to the FGGY kinase family.</text>
</comment>